<dbReference type="InterPro" id="IPR033479">
    <property type="entry name" value="dCache_1"/>
</dbReference>
<evidence type="ECO:0000256" key="3">
    <source>
        <dbReference type="ARBA" id="ARBA00022553"/>
    </source>
</evidence>
<evidence type="ECO:0000256" key="1">
    <source>
        <dbReference type="ARBA" id="ARBA00004651"/>
    </source>
</evidence>
<dbReference type="Proteomes" id="UP000005070">
    <property type="component" value="Unassembled WGS sequence"/>
</dbReference>
<evidence type="ECO:0000313" key="13">
    <source>
        <dbReference type="Proteomes" id="UP000005070"/>
    </source>
</evidence>
<dbReference type="AlphaFoldDB" id="A0AAD2SX26"/>
<evidence type="ECO:0000256" key="10">
    <source>
        <dbReference type="SAM" id="Phobius"/>
    </source>
</evidence>
<dbReference type="InterPro" id="IPR003660">
    <property type="entry name" value="HAMP_dom"/>
</dbReference>
<dbReference type="InterPro" id="IPR003594">
    <property type="entry name" value="HATPase_dom"/>
</dbReference>
<gene>
    <name evidence="12" type="ORF">HMPREF1044_0232</name>
</gene>
<dbReference type="CDD" id="cd18773">
    <property type="entry name" value="PDC1_HK_sensor"/>
    <property type="match status" value="1"/>
</dbReference>
<dbReference type="InterPro" id="IPR029151">
    <property type="entry name" value="Sensor-like_sf"/>
</dbReference>
<keyword evidence="2" id="KW-1003">Cell membrane</keyword>
<dbReference type="RefSeq" id="WP_006269559.1">
    <property type="nucleotide sequence ID" value="NZ_AICQ01000007.1"/>
</dbReference>
<dbReference type="GeneID" id="93846969"/>
<dbReference type="Pfam" id="PF06580">
    <property type="entry name" value="His_kinase"/>
    <property type="match status" value="1"/>
</dbReference>
<dbReference type="PROSITE" id="PS50885">
    <property type="entry name" value="HAMP"/>
    <property type="match status" value="1"/>
</dbReference>
<dbReference type="SMART" id="SM00304">
    <property type="entry name" value="HAMP"/>
    <property type="match status" value="1"/>
</dbReference>
<comment type="caution">
    <text evidence="12">The sequence shown here is derived from an EMBL/GenBank/DDBJ whole genome shotgun (WGS) entry which is preliminary data.</text>
</comment>
<dbReference type="InterPro" id="IPR051552">
    <property type="entry name" value="HptR"/>
</dbReference>
<evidence type="ECO:0000256" key="6">
    <source>
        <dbReference type="ARBA" id="ARBA00022777"/>
    </source>
</evidence>
<evidence type="ECO:0000256" key="8">
    <source>
        <dbReference type="ARBA" id="ARBA00023136"/>
    </source>
</evidence>
<feature type="transmembrane region" description="Helical" evidence="10">
    <location>
        <begin position="7"/>
        <end position="30"/>
    </location>
</feature>
<dbReference type="PANTHER" id="PTHR42713">
    <property type="entry name" value="HISTIDINE KINASE-RELATED"/>
    <property type="match status" value="1"/>
</dbReference>
<keyword evidence="9" id="KW-0175">Coiled coil</keyword>
<keyword evidence="5 10" id="KW-0812">Transmembrane</keyword>
<feature type="coiled-coil region" evidence="9">
    <location>
        <begin position="346"/>
        <end position="373"/>
    </location>
</feature>
<keyword evidence="7 10" id="KW-1133">Transmembrane helix</keyword>
<dbReference type="Pfam" id="PF00672">
    <property type="entry name" value="HAMP"/>
    <property type="match status" value="1"/>
</dbReference>
<dbReference type="InterPro" id="IPR036890">
    <property type="entry name" value="HATPase_C_sf"/>
</dbReference>
<evidence type="ECO:0000256" key="5">
    <source>
        <dbReference type="ARBA" id="ARBA00022692"/>
    </source>
</evidence>
<keyword evidence="8 10" id="KW-0472">Membrane</keyword>
<dbReference type="Pfam" id="PF02743">
    <property type="entry name" value="dCache_1"/>
    <property type="match status" value="1"/>
</dbReference>
<proteinExistence type="predicted"/>
<protein>
    <submittedName>
        <fullName evidence="12">Histidine kinase</fullName>
    </submittedName>
</protein>
<evidence type="ECO:0000256" key="4">
    <source>
        <dbReference type="ARBA" id="ARBA00022679"/>
    </source>
</evidence>
<dbReference type="Gene3D" id="3.30.450.20">
    <property type="entry name" value="PAS domain"/>
    <property type="match status" value="1"/>
</dbReference>
<keyword evidence="3" id="KW-0597">Phosphoprotein</keyword>
<keyword evidence="4" id="KW-0808">Transferase</keyword>
<dbReference type="SMART" id="SM00387">
    <property type="entry name" value="HATPase_c"/>
    <property type="match status" value="1"/>
</dbReference>
<dbReference type="PANTHER" id="PTHR42713:SF2">
    <property type="entry name" value="TWO-COMPONENT SENSOR KINASE YESM"/>
    <property type="match status" value="1"/>
</dbReference>
<organism evidence="12 13">
    <name type="scientific">Streptococcus constellatus subsp. constellatus SK53</name>
    <dbReference type="NCBI Taxonomy" id="1095730"/>
    <lineage>
        <taxon>Bacteria</taxon>
        <taxon>Bacillati</taxon>
        <taxon>Bacillota</taxon>
        <taxon>Bacilli</taxon>
        <taxon>Lactobacillales</taxon>
        <taxon>Streptococcaceae</taxon>
        <taxon>Streptococcus</taxon>
        <taxon>Streptococcus anginosus group</taxon>
    </lineage>
</organism>
<dbReference type="EMBL" id="AICQ01000007">
    <property type="protein sequence ID" value="EID22447.1"/>
    <property type="molecule type" value="Genomic_DNA"/>
</dbReference>
<dbReference type="GO" id="GO:0000155">
    <property type="term" value="F:phosphorelay sensor kinase activity"/>
    <property type="evidence" value="ECO:0007669"/>
    <property type="project" value="InterPro"/>
</dbReference>
<accession>A0AAD2SX26</accession>
<evidence type="ECO:0000259" key="11">
    <source>
        <dbReference type="PROSITE" id="PS50885"/>
    </source>
</evidence>
<dbReference type="InterPro" id="IPR010559">
    <property type="entry name" value="Sig_transdc_His_kin_internal"/>
</dbReference>
<comment type="subcellular location">
    <subcellularLocation>
        <location evidence="1">Cell membrane</location>
        <topology evidence="1">Multi-pass membrane protein</topology>
    </subcellularLocation>
</comment>
<feature type="transmembrane region" description="Helical" evidence="10">
    <location>
        <begin position="282"/>
        <end position="305"/>
    </location>
</feature>
<dbReference type="GO" id="GO:0005886">
    <property type="term" value="C:plasma membrane"/>
    <property type="evidence" value="ECO:0007669"/>
    <property type="project" value="UniProtKB-SubCell"/>
</dbReference>
<evidence type="ECO:0000313" key="12">
    <source>
        <dbReference type="EMBL" id="EID22447.1"/>
    </source>
</evidence>
<dbReference type="Gene3D" id="6.10.340.10">
    <property type="match status" value="1"/>
</dbReference>
<sequence length="570" mass="65215">MKRYSLLIQLVIYVFVMILVLLGIVGGLYYQTSSAAIRQTTEQTTRNTIQQSGQFITSYLQKLKETTSSLAESDKVKAYAQKPDADNAEQLRQLMGMILKTDSDLVSAVLVTKNGNLISTDPNLTVKTSNDMMQERWYQDAIHKGTMPVLTPARKTVDKVEAAEKWVVSITQEVVDKDGKNLGVVRLDIGYKTLEAYLDRLQLGKDGFTFIVNDKHDFVYHPKKTVYSSATEMRAMAPYIAAKNGYVKSKQAYVSQYKIPHSDWTLIGVSSMEQLHAVQKQILWSFIGTGLLALGICLIGIWFILRLWIKPLHELQETILAIGSGNAHLRAVEKGSPELIDLAKQFNTMLNQIDKLMMAVKEEEQNVRKYELQALSSQINPHFLYNTLDTIVWMAEFNDSKRVVEVTKSLAKYFRLALNQGHEQISLKDEIDHVRQYLFIQKQRYGEKLQYEIEELSAYDNYQIPKLILQPLVENAIYHGIKEMNRQGMIRVSVYENSHQLILSIYDNGRGFVTHDTADTLLMHLGGVGLKNVNQRLQLQFGKSYHMEIKSEENTYTEIRLYFPKTNKTN</sequence>
<feature type="domain" description="HAMP" evidence="11">
    <location>
        <begin position="306"/>
        <end position="358"/>
    </location>
</feature>
<dbReference type="Gene3D" id="3.30.565.10">
    <property type="entry name" value="Histidine kinase-like ATPase, C-terminal domain"/>
    <property type="match status" value="1"/>
</dbReference>
<evidence type="ECO:0000256" key="2">
    <source>
        <dbReference type="ARBA" id="ARBA00022475"/>
    </source>
</evidence>
<dbReference type="CDD" id="cd06225">
    <property type="entry name" value="HAMP"/>
    <property type="match status" value="1"/>
</dbReference>
<keyword evidence="6 12" id="KW-0418">Kinase</keyword>
<dbReference type="SUPFAM" id="SSF103190">
    <property type="entry name" value="Sensory domain-like"/>
    <property type="match status" value="1"/>
</dbReference>
<reference evidence="12 13" key="1">
    <citation type="submission" date="2012-01" db="EMBL/GenBank/DDBJ databases">
        <authorList>
            <person name="Harkins D.M."/>
            <person name="Madupu R."/>
            <person name="Durkin A.S."/>
            <person name="Torralba M."/>
            <person name="Methe B."/>
            <person name="Sutton G.G."/>
            <person name="Nelson K.E."/>
        </authorList>
    </citation>
    <scope>NUCLEOTIDE SEQUENCE [LARGE SCALE GENOMIC DNA]</scope>
    <source>
        <strain evidence="12 13">SK53</strain>
    </source>
</reference>
<name>A0AAD2SX26_STRCV</name>
<evidence type="ECO:0000256" key="7">
    <source>
        <dbReference type="ARBA" id="ARBA00022989"/>
    </source>
</evidence>
<dbReference type="Pfam" id="PF02518">
    <property type="entry name" value="HATPase_c"/>
    <property type="match status" value="1"/>
</dbReference>
<evidence type="ECO:0000256" key="9">
    <source>
        <dbReference type="SAM" id="Coils"/>
    </source>
</evidence>
<dbReference type="SUPFAM" id="SSF55874">
    <property type="entry name" value="ATPase domain of HSP90 chaperone/DNA topoisomerase II/histidine kinase"/>
    <property type="match status" value="1"/>
</dbReference>